<keyword evidence="3" id="KW-1185">Reference proteome</keyword>
<dbReference type="Proteomes" id="UP001140091">
    <property type="component" value="Unassembled WGS sequence"/>
</dbReference>
<dbReference type="EMBL" id="JANBPK010001302">
    <property type="protein sequence ID" value="KAJ2923646.1"/>
    <property type="molecule type" value="Genomic_DNA"/>
</dbReference>
<dbReference type="AlphaFoldDB" id="A0A9W8MAU1"/>
<feature type="non-terminal residue" evidence="2">
    <location>
        <position position="1"/>
    </location>
</feature>
<accession>A0A9W8MAU1</accession>
<evidence type="ECO:0000313" key="2">
    <source>
        <dbReference type="EMBL" id="KAJ2923646.1"/>
    </source>
</evidence>
<organism evidence="2 3">
    <name type="scientific">Candolleomyces eurysporus</name>
    <dbReference type="NCBI Taxonomy" id="2828524"/>
    <lineage>
        <taxon>Eukaryota</taxon>
        <taxon>Fungi</taxon>
        <taxon>Dikarya</taxon>
        <taxon>Basidiomycota</taxon>
        <taxon>Agaricomycotina</taxon>
        <taxon>Agaricomycetes</taxon>
        <taxon>Agaricomycetidae</taxon>
        <taxon>Agaricales</taxon>
        <taxon>Agaricineae</taxon>
        <taxon>Psathyrellaceae</taxon>
        <taxon>Candolleomyces</taxon>
    </lineage>
</organism>
<evidence type="ECO:0000256" key="1">
    <source>
        <dbReference type="SAM" id="SignalP"/>
    </source>
</evidence>
<feature type="chain" id="PRO_5040945151" evidence="1">
    <location>
        <begin position="22"/>
        <end position="271"/>
    </location>
</feature>
<protein>
    <submittedName>
        <fullName evidence="2">Uncharacterized protein</fullName>
    </submittedName>
</protein>
<keyword evidence="1" id="KW-0732">Signal</keyword>
<feature type="signal peptide" evidence="1">
    <location>
        <begin position="1"/>
        <end position="21"/>
    </location>
</feature>
<reference evidence="2" key="1">
    <citation type="submission" date="2022-06" db="EMBL/GenBank/DDBJ databases">
        <title>Genome Sequence of Candolleomyces eurysporus.</title>
        <authorList>
            <person name="Buettner E."/>
        </authorList>
    </citation>
    <scope>NUCLEOTIDE SEQUENCE</scope>
    <source>
        <strain evidence="2">VTCC 930004</strain>
    </source>
</reference>
<sequence length="271" mass="30079">MRTNFISAGFVFLSIALQASAAPLVNFDEPSTQNFRRGLELDLSEIDNRHFDLDDLEARAEWWNTLKRGASKFFNSPIVQAAGTTAISAAATWGANRAMDSFANRRQGRRSLELDLSDIDNRDFDIDELEKRVAQSKWDRFKQGASAFFNHPVTQTATGILTSALMGKVLSGGSRKRSLELDVPELSERELDLFDEVPVLGARTSDGLPELDARQMRGGRRGQIRRRIRMSGMSPQGAQEGFGGGGMPAHGLRTSELHGLVRRKRYIGIPK</sequence>
<evidence type="ECO:0000313" key="3">
    <source>
        <dbReference type="Proteomes" id="UP001140091"/>
    </source>
</evidence>
<proteinExistence type="predicted"/>
<comment type="caution">
    <text evidence="2">The sequence shown here is derived from an EMBL/GenBank/DDBJ whole genome shotgun (WGS) entry which is preliminary data.</text>
</comment>
<dbReference type="OrthoDB" id="3091754at2759"/>
<name>A0A9W8MAU1_9AGAR</name>
<gene>
    <name evidence="2" type="ORF">H1R20_g13444</name>
</gene>